<gene>
    <name evidence="1" type="ORF">KME60_02485</name>
</gene>
<accession>A0A951QHB9</accession>
<organism evidence="1 2">
    <name type="scientific">Cyanomargarita calcarea GSE-NOS-MK-12-04C</name>
    <dbReference type="NCBI Taxonomy" id="2839659"/>
    <lineage>
        <taxon>Bacteria</taxon>
        <taxon>Bacillati</taxon>
        <taxon>Cyanobacteriota</taxon>
        <taxon>Cyanophyceae</taxon>
        <taxon>Nostocales</taxon>
        <taxon>Cyanomargaritaceae</taxon>
        <taxon>Cyanomargarita</taxon>
    </lineage>
</organism>
<dbReference type="InterPro" id="IPR046357">
    <property type="entry name" value="PPIase_dom_sf"/>
</dbReference>
<reference evidence="1" key="1">
    <citation type="submission" date="2021-05" db="EMBL/GenBank/DDBJ databases">
        <authorList>
            <person name="Pietrasiak N."/>
            <person name="Ward R."/>
            <person name="Stajich J.E."/>
            <person name="Kurbessoian T."/>
        </authorList>
    </citation>
    <scope>NUCLEOTIDE SEQUENCE</scope>
    <source>
        <strain evidence="1">GSE-NOS-MK-12-04C</strain>
    </source>
</reference>
<dbReference type="SUPFAM" id="SSF54534">
    <property type="entry name" value="FKBP-like"/>
    <property type="match status" value="1"/>
</dbReference>
<dbReference type="GO" id="GO:0003755">
    <property type="term" value="F:peptidyl-prolyl cis-trans isomerase activity"/>
    <property type="evidence" value="ECO:0007669"/>
    <property type="project" value="InterPro"/>
</dbReference>
<dbReference type="Gene3D" id="3.10.50.40">
    <property type="match status" value="1"/>
</dbReference>
<evidence type="ECO:0000313" key="2">
    <source>
        <dbReference type="Proteomes" id="UP000729701"/>
    </source>
</evidence>
<dbReference type="AlphaFoldDB" id="A0A951QHB9"/>
<dbReference type="Proteomes" id="UP000729701">
    <property type="component" value="Unassembled WGS sequence"/>
</dbReference>
<evidence type="ECO:0000313" key="1">
    <source>
        <dbReference type="EMBL" id="MBW4666324.1"/>
    </source>
</evidence>
<reference evidence="1" key="2">
    <citation type="journal article" date="2022" name="Microbiol. Resour. Announc.">
        <title>Metagenome Sequencing to Explore Phylogenomics of Terrestrial Cyanobacteria.</title>
        <authorList>
            <person name="Ward R.D."/>
            <person name="Stajich J.E."/>
            <person name="Johansen J.R."/>
            <person name="Huntemann M."/>
            <person name="Clum A."/>
            <person name="Foster B."/>
            <person name="Foster B."/>
            <person name="Roux S."/>
            <person name="Palaniappan K."/>
            <person name="Varghese N."/>
            <person name="Mukherjee S."/>
            <person name="Reddy T.B.K."/>
            <person name="Daum C."/>
            <person name="Copeland A."/>
            <person name="Chen I.A."/>
            <person name="Ivanova N.N."/>
            <person name="Kyrpides N.C."/>
            <person name="Shapiro N."/>
            <person name="Eloe-Fadrosh E.A."/>
            <person name="Pietrasiak N."/>
        </authorList>
    </citation>
    <scope>NUCLEOTIDE SEQUENCE</scope>
    <source>
        <strain evidence="1">GSE-NOS-MK-12-04C</strain>
    </source>
</reference>
<proteinExistence type="predicted"/>
<dbReference type="EMBL" id="JAHHGZ010000002">
    <property type="protein sequence ID" value="MBW4666324.1"/>
    <property type="molecule type" value="Genomic_DNA"/>
</dbReference>
<keyword evidence="1" id="KW-0413">Isomerase</keyword>
<protein>
    <submittedName>
        <fullName evidence="1">Peptidylprolyl isomerase</fullName>
    </submittedName>
</protein>
<dbReference type="InterPro" id="IPR027304">
    <property type="entry name" value="Trigger_fact/SurA_dom_sf"/>
</dbReference>
<dbReference type="SUPFAM" id="SSF109998">
    <property type="entry name" value="Triger factor/SurA peptide-binding domain-like"/>
    <property type="match status" value="1"/>
</dbReference>
<comment type="caution">
    <text evidence="1">The sequence shown here is derived from an EMBL/GenBank/DDBJ whole genome shotgun (WGS) entry which is preliminary data.</text>
</comment>
<name>A0A951QHB9_9CYAN</name>
<sequence>MSQRLTITDLDIIHSIKLSQQIPSVVEAIATQKIIALSAQEAGIQVEPEELQQEGDKLRLEQKLVKAKDTWNWLEKHHLSVTDFEELAHKNVLKRKLANHLFAAQVEKFFYEHQLDYDAAVTYEVTFEDKDLALELFYALEEGEIIFPEIARLYIQEPEIRRAYGYKGLQHRKDFRPEIVAAIFASSPPGILKPITTPKAVYLIWVEEIIQPQLDEQLCEKIITELFSEWLKKEIEFLDIATHLDVDAKQPQKEVLNHA</sequence>